<evidence type="ECO:0000256" key="1">
    <source>
        <dbReference type="SAM" id="MobiDB-lite"/>
    </source>
</evidence>
<sequence>MAENTSNALGLDFSQETVEEKPEYQEPEQSSQTVAPDSSSRKEQKEKPYVNPERVKTGGSQRDKLSDEALEERMARIRQQNEKIKQRRIDVQADEAAFRQTQERERERQMQNRKIQSEIDRARDQNAQRKMAKVQSREWDSGKPSRNINPPSSSQTDAAPQQGSVEDETAPSPTIAQEPSADSGNWVRGGPHQRGRGRGRGRGSGRGGGNFNNRRDTPQSATSAHEEPKQEADDQVAPTE</sequence>
<evidence type="ECO:0000313" key="2">
    <source>
        <dbReference type="EMBL" id="KAG5171262.1"/>
    </source>
</evidence>
<gene>
    <name evidence="2" type="ORF">JR316_003347</name>
</gene>
<feature type="compositionally biased region" description="Polar residues" evidence="1">
    <location>
        <begin position="171"/>
        <end position="183"/>
    </location>
</feature>
<feature type="region of interest" description="Disordered" evidence="1">
    <location>
        <begin position="1"/>
        <end position="240"/>
    </location>
</feature>
<proteinExistence type="predicted"/>
<protein>
    <submittedName>
        <fullName evidence="2">Uncharacterized protein</fullName>
    </submittedName>
</protein>
<feature type="compositionally biased region" description="Polar residues" evidence="1">
    <location>
        <begin position="144"/>
        <end position="164"/>
    </location>
</feature>
<organism evidence="2">
    <name type="scientific">Psilocybe cubensis</name>
    <name type="common">Psychedelic mushroom</name>
    <name type="synonym">Stropharia cubensis</name>
    <dbReference type="NCBI Taxonomy" id="181762"/>
    <lineage>
        <taxon>Eukaryota</taxon>
        <taxon>Fungi</taxon>
        <taxon>Dikarya</taxon>
        <taxon>Basidiomycota</taxon>
        <taxon>Agaricomycotina</taxon>
        <taxon>Agaricomycetes</taxon>
        <taxon>Agaricomycetidae</taxon>
        <taxon>Agaricales</taxon>
        <taxon>Agaricineae</taxon>
        <taxon>Strophariaceae</taxon>
        <taxon>Psilocybe</taxon>
    </lineage>
</organism>
<feature type="compositionally biased region" description="Basic residues" evidence="1">
    <location>
        <begin position="191"/>
        <end position="203"/>
    </location>
</feature>
<comment type="caution">
    <text evidence="2">The sequence shown here is derived from an EMBL/GenBank/DDBJ whole genome shotgun (WGS) entry which is preliminary data.</text>
</comment>
<feature type="compositionally biased region" description="Basic and acidic residues" evidence="1">
    <location>
        <begin position="101"/>
        <end position="127"/>
    </location>
</feature>
<dbReference type="AlphaFoldDB" id="A0A8H7Y1V1"/>
<feature type="compositionally biased region" description="Basic and acidic residues" evidence="1">
    <location>
        <begin position="39"/>
        <end position="91"/>
    </location>
</feature>
<dbReference type="EMBL" id="JAFIQS010000003">
    <property type="protein sequence ID" value="KAG5171262.1"/>
    <property type="molecule type" value="Genomic_DNA"/>
</dbReference>
<dbReference type="OrthoDB" id="2402960at2759"/>
<accession>A0A8H7Y1V1</accession>
<feature type="compositionally biased region" description="Polar residues" evidence="1">
    <location>
        <begin position="27"/>
        <end position="38"/>
    </location>
</feature>
<reference evidence="2" key="1">
    <citation type="submission" date="2021-02" db="EMBL/GenBank/DDBJ databases">
        <title>Psilocybe cubensis genome.</title>
        <authorList>
            <person name="Mckernan K.J."/>
            <person name="Crawford S."/>
            <person name="Trippe A."/>
            <person name="Kane L.T."/>
            <person name="Mclaughlin S."/>
        </authorList>
    </citation>
    <scope>NUCLEOTIDE SEQUENCE [LARGE SCALE GENOMIC DNA]</scope>
    <source>
        <strain evidence="2">MGC-MH-2018</strain>
    </source>
</reference>
<name>A0A8H7Y1V1_PSICU</name>